<organism evidence="1 2">
    <name type="scientific">Paenibacillus urinalis</name>
    <dbReference type="NCBI Taxonomy" id="521520"/>
    <lineage>
        <taxon>Bacteria</taxon>
        <taxon>Bacillati</taxon>
        <taxon>Bacillota</taxon>
        <taxon>Bacilli</taxon>
        <taxon>Bacillales</taxon>
        <taxon>Paenibacillaceae</taxon>
        <taxon>Paenibacillus</taxon>
    </lineage>
</organism>
<sequence>MNSNTNSIDTGASLVEEEPTYSNTVSISTNSIRFNTVDNLDQVAELIIVGTPTETFENRKHVITNYDDGAIQDFYTLTEIKIDKILKKPEEFSEEQETISIIEPVSLDGDTKLTSDGYVELQKGDQSIIFLMKNTFGDYSIINDNLGKFSLNHKENSVSRIQSESERQSIGDQSQQYEEFYSQIMEKYNLK</sequence>
<gene>
    <name evidence="1" type="ORF">PUW25_12695</name>
</gene>
<evidence type="ECO:0000313" key="1">
    <source>
        <dbReference type="EMBL" id="WDI00178.1"/>
    </source>
</evidence>
<keyword evidence="2" id="KW-1185">Reference proteome</keyword>
<reference evidence="1 2" key="1">
    <citation type="submission" date="2023-02" db="EMBL/GenBank/DDBJ databases">
        <title>Pathogen: clinical or host-associated sample.</title>
        <authorList>
            <person name="Hergert J."/>
            <person name="Casey R."/>
            <person name="Wagner J."/>
            <person name="Young E.L."/>
            <person name="Oakeson K.F."/>
        </authorList>
    </citation>
    <scope>NUCLEOTIDE SEQUENCE [LARGE SCALE GENOMIC DNA]</scope>
    <source>
        <strain evidence="1 2">2022CK-00829</strain>
    </source>
</reference>
<protein>
    <submittedName>
        <fullName evidence="1">Uncharacterized protein</fullName>
    </submittedName>
</protein>
<name>A0ABY7X413_9BACL</name>
<proteinExistence type="predicted"/>
<evidence type="ECO:0000313" key="2">
    <source>
        <dbReference type="Proteomes" id="UP001221519"/>
    </source>
</evidence>
<dbReference type="EMBL" id="CP118108">
    <property type="protein sequence ID" value="WDI00178.1"/>
    <property type="molecule type" value="Genomic_DNA"/>
</dbReference>
<accession>A0ABY7X413</accession>
<dbReference type="Proteomes" id="UP001221519">
    <property type="component" value="Chromosome"/>
</dbReference>
<dbReference type="RefSeq" id="WP_274337125.1">
    <property type="nucleotide sequence ID" value="NZ_CP118106.1"/>
</dbReference>